<accession>A0AAV2CLZ7</accession>
<sequence>MKKQGMDLNIHGGATLKLLYDLYNPALVKWRRDRTRKRRKLTCCGAGELRQAMTSATGTAALEAWRSYRVRRLELCWRTGGDGCGAL</sequence>
<organism evidence="1 2">
    <name type="scientific">Linum trigynum</name>
    <dbReference type="NCBI Taxonomy" id="586398"/>
    <lineage>
        <taxon>Eukaryota</taxon>
        <taxon>Viridiplantae</taxon>
        <taxon>Streptophyta</taxon>
        <taxon>Embryophyta</taxon>
        <taxon>Tracheophyta</taxon>
        <taxon>Spermatophyta</taxon>
        <taxon>Magnoliopsida</taxon>
        <taxon>eudicotyledons</taxon>
        <taxon>Gunneridae</taxon>
        <taxon>Pentapetalae</taxon>
        <taxon>rosids</taxon>
        <taxon>fabids</taxon>
        <taxon>Malpighiales</taxon>
        <taxon>Linaceae</taxon>
        <taxon>Linum</taxon>
    </lineage>
</organism>
<dbReference type="Proteomes" id="UP001497516">
    <property type="component" value="Chromosome 1"/>
</dbReference>
<name>A0AAV2CLZ7_9ROSI</name>
<evidence type="ECO:0000313" key="1">
    <source>
        <dbReference type="EMBL" id="CAL1356957.1"/>
    </source>
</evidence>
<gene>
    <name evidence="1" type="ORF">LTRI10_LOCUS4622</name>
</gene>
<evidence type="ECO:0000313" key="2">
    <source>
        <dbReference type="Proteomes" id="UP001497516"/>
    </source>
</evidence>
<dbReference type="EMBL" id="OZ034813">
    <property type="protein sequence ID" value="CAL1356957.1"/>
    <property type="molecule type" value="Genomic_DNA"/>
</dbReference>
<dbReference type="AlphaFoldDB" id="A0AAV2CLZ7"/>
<protein>
    <submittedName>
        <fullName evidence="1">Uncharacterized protein</fullName>
    </submittedName>
</protein>
<reference evidence="1 2" key="1">
    <citation type="submission" date="2024-04" db="EMBL/GenBank/DDBJ databases">
        <authorList>
            <person name="Fracassetti M."/>
        </authorList>
    </citation>
    <scope>NUCLEOTIDE SEQUENCE [LARGE SCALE GENOMIC DNA]</scope>
</reference>
<proteinExistence type="predicted"/>
<keyword evidence="2" id="KW-1185">Reference proteome</keyword>